<evidence type="ECO:0000256" key="1">
    <source>
        <dbReference type="SAM" id="Phobius"/>
    </source>
</evidence>
<feature type="transmembrane region" description="Helical" evidence="1">
    <location>
        <begin position="75"/>
        <end position="99"/>
    </location>
</feature>
<feature type="transmembrane region" description="Helical" evidence="1">
    <location>
        <begin position="105"/>
        <end position="125"/>
    </location>
</feature>
<dbReference type="STRING" id="315423.SAMN04488020_110109"/>
<sequence length="175" mass="19476">MDWYETVFELIDMRSFSNLWYWIALATAWSTASHYVLGVPYDMVTRAERQGGQAEADLHDVVRIRVARLLYVEDVSGLVLVGLGAAVLTTLALLGFVYAVEFAQAVFLIAAPMSLVGWLSIRCAREIARSGLHGEALRDRLRRQRAVVQGIGMVAIFVTAMWGMYQNFGVALPGY</sequence>
<evidence type="ECO:0008006" key="4">
    <source>
        <dbReference type="Google" id="ProtNLM"/>
    </source>
</evidence>
<evidence type="ECO:0000313" key="2">
    <source>
        <dbReference type="EMBL" id="SLN60167.1"/>
    </source>
</evidence>
<dbReference type="OrthoDB" id="7847071at2"/>
<protein>
    <recommendedName>
        <fullName evidence="4">Component of SufBCD complex</fullName>
    </recommendedName>
</protein>
<dbReference type="RefSeq" id="WP_085854966.1">
    <property type="nucleotide sequence ID" value="NZ_FOPF01000010.1"/>
</dbReference>
<proteinExistence type="predicted"/>
<gene>
    <name evidence="2" type="ORF">PAM7066_02969</name>
</gene>
<feature type="transmembrane region" description="Helical" evidence="1">
    <location>
        <begin position="146"/>
        <end position="165"/>
    </location>
</feature>
<reference evidence="2 3" key="1">
    <citation type="submission" date="2017-03" db="EMBL/GenBank/DDBJ databases">
        <authorList>
            <person name="Afonso C.L."/>
            <person name="Miller P.J."/>
            <person name="Scott M.A."/>
            <person name="Spackman E."/>
            <person name="Goraichik I."/>
            <person name="Dimitrov K.M."/>
            <person name="Suarez D.L."/>
            <person name="Swayne D.E."/>
        </authorList>
    </citation>
    <scope>NUCLEOTIDE SEQUENCE [LARGE SCALE GENOMIC DNA]</scope>
    <source>
        <strain evidence="2 3">CECT 7066</strain>
    </source>
</reference>
<keyword evidence="1" id="KW-0812">Transmembrane</keyword>
<dbReference type="EMBL" id="FWFV01000009">
    <property type="protein sequence ID" value="SLN60167.1"/>
    <property type="molecule type" value="Genomic_DNA"/>
</dbReference>
<keyword evidence="3" id="KW-1185">Reference proteome</keyword>
<keyword evidence="1" id="KW-1133">Transmembrane helix</keyword>
<evidence type="ECO:0000313" key="3">
    <source>
        <dbReference type="Proteomes" id="UP000193870"/>
    </source>
</evidence>
<feature type="transmembrane region" description="Helical" evidence="1">
    <location>
        <begin position="20"/>
        <end position="41"/>
    </location>
</feature>
<organism evidence="2 3">
    <name type="scientific">Palleronia marisminoris</name>
    <dbReference type="NCBI Taxonomy" id="315423"/>
    <lineage>
        <taxon>Bacteria</taxon>
        <taxon>Pseudomonadati</taxon>
        <taxon>Pseudomonadota</taxon>
        <taxon>Alphaproteobacteria</taxon>
        <taxon>Rhodobacterales</taxon>
        <taxon>Roseobacteraceae</taxon>
        <taxon>Palleronia</taxon>
    </lineage>
</organism>
<accession>A0A1Y5TB92</accession>
<dbReference type="Proteomes" id="UP000193870">
    <property type="component" value="Unassembled WGS sequence"/>
</dbReference>
<dbReference type="AlphaFoldDB" id="A0A1Y5TB92"/>
<name>A0A1Y5TB92_9RHOB</name>
<keyword evidence="1" id="KW-0472">Membrane</keyword>